<evidence type="ECO:0000313" key="3">
    <source>
        <dbReference type="Proteomes" id="UP001516400"/>
    </source>
</evidence>
<dbReference type="EMBL" id="JABFTP020000021">
    <property type="protein sequence ID" value="KAL3269163.1"/>
    <property type="molecule type" value="Genomic_DNA"/>
</dbReference>
<dbReference type="Proteomes" id="UP001516400">
    <property type="component" value="Unassembled WGS sequence"/>
</dbReference>
<reference evidence="2 3" key="1">
    <citation type="journal article" date="2021" name="BMC Biol.">
        <title>Horizontally acquired antibacterial genes associated with adaptive radiation of ladybird beetles.</title>
        <authorList>
            <person name="Li H.S."/>
            <person name="Tang X.F."/>
            <person name="Huang Y.H."/>
            <person name="Xu Z.Y."/>
            <person name="Chen M.L."/>
            <person name="Du X.Y."/>
            <person name="Qiu B.Y."/>
            <person name="Chen P.T."/>
            <person name="Zhang W."/>
            <person name="Slipinski A."/>
            <person name="Escalona H.E."/>
            <person name="Waterhouse R.M."/>
            <person name="Zwick A."/>
            <person name="Pang H."/>
        </authorList>
    </citation>
    <scope>NUCLEOTIDE SEQUENCE [LARGE SCALE GENOMIC DNA]</scope>
    <source>
        <strain evidence="2">SYSU2018</strain>
    </source>
</reference>
<keyword evidence="1" id="KW-0175">Coiled coil</keyword>
<sequence length="279" mass="31421">MAAIKSNMTDGKLEKNPKGFFCDKCIPVALEKLSGSLVASPFQNRRISKQDQKEILRVLLSDIEELVEKAINNQYQKTIDDNTILKNEMLNQCQALKSDIKNLKESNVDLVRMLSTHQQGNITTKVTEKPARINQKPDPSYPDILFIKVTTQSVQKEFSMASASKKVAKVQESNQRKSDIDSLNANEEFVPVGDRERKGTEYKIRHTQEIENRAYGNSSKHKPNNKSIVIGKALSGTEGLEGANKMACLMSQKYRNTKKTPAETRHIKLVSISTFFKTS</sequence>
<organism evidence="2 3">
    <name type="scientific">Cryptolaemus montrouzieri</name>
    <dbReference type="NCBI Taxonomy" id="559131"/>
    <lineage>
        <taxon>Eukaryota</taxon>
        <taxon>Metazoa</taxon>
        <taxon>Ecdysozoa</taxon>
        <taxon>Arthropoda</taxon>
        <taxon>Hexapoda</taxon>
        <taxon>Insecta</taxon>
        <taxon>Pterygota</taxon>
        <taxon>Neoptera</taxon>
        <taxon>Endopterygota</taxon>
        <taxon>Coleoptera</taxon>
        <taxon>Polyphaga</taxon>
        <taxon>Cucujiformia</taxon>
        <taxon>Coccinelloidea</taxon>
        <taxon>Coccinellidae</taxon>
        <taxon>Scymninae</taxon>
        <taxon>Scymnini</taxon>
        <taxon>Cryptolaemus</taxon>
    </lineage>
</organism>
<comment type="caution">
    <text evidence="2">The sequence shown here is derived from an EMBL/GenBank/DDBJ whole genome shotgun (WGS) entry which is preliminary data.</text>
</comment>
<protein>
    <submittedName>
        <fullName evidence="2">Uncharacterized protein</fullName>
    </submittedName>
</protein>
<accession>A0ABD2MRW8</accession>
<gene>
    <name evidence="2" type="ORF">HHI36_008246</name>
</gene>
<name>A0ABD2MRW8_9CUCU</name>
<feature type="coiled-coil region" evidence="1">
    <location>
        <begin position="49"/>
        <end position="113"/>
    </location>
</feature>
<evidence type="ECO:0000256" key="1">
    <source>
        <dbReference type="SAM" id="Coils"/>
    </source>
</evidence>
<keyword evidence="3" id="KW-1185">Reference proteome</keyword>
<evidence type="ECO:0000313" key="2">
    <source>
        <dbReference type="EMBL" id="KAL3269163.1"/>
    </source>
</evidence>
<dbReference type="AlphaFoldDB" id="A0ABD2MRW8"/>
<proteinExistence type="predicted"/>